<dbReference type="RefSeq" id="WP_190967378.1">
    <property type="nucleotide sequence ID" value="NZ_JACJTB010000008.1"/>
</dbReference>
<evidence type="ECO:0000313" key="2">
    <source>
        <dbReference type="Proteomes" id="UP000603457"/>
    </source>
</evidence>
<name>A0ABR8FT66_9NOSO</name>
<reference evidence="1 2" key="1">
    <citation type="journal article" date="2020" name="ISME J.">
        <title>Comparative genomics reveals insights into cyanobacterial evolution and habitat adaptation.</title>
        <authorList>
            <person name="Chen M.Y."/>
            <person name="Teng W.K."/>
            <person name="Zhao L."/>
            <person name="Hu C.X."/>
            <person name="Zhou Y.K."/>
            <person name="Han B.P."/>
            <person name="Song L.R."/>
            <person name="Shu W.S."/>
        </authorList>
    </citation>
    <scope>NUCLEOTIDE SEQUENCE [LARGE SCALE GENOMIC DNA]</scope>
    <source>
        <strain evidence="1 2">FACHB-130</strain>
    </source>
</reference>
<proteinExistence type="predicted"/>
<dbReference type="EMBL" id="JACJTB010000008">
    <property type="protein sequence ID" value="MBD2594512.1"/>
    <property type="molecule type" value="Genomic_DNA"/>
</dbReference>
<comment type="caution">
    <text evidence="1">The sequence shown here is derived from an EMBL/GenBank/DDBJ whole genome shotgun (WGS) entry which is preliminary data.</text>
</comment>
<accession>A0ABR8FT66</accession>
<gene>
    <name evidence="1" type="ORF">H6G74_09255</name>
</gene>
<dbReference type="Proteomes" id="UP000603457">
    <property type="component" value="Unassembled WGS sequence"/>
</dbReference>
<protein>
    <submittedName>
        <fullName evidence="1">Uncharacterized protein</fullName>
    </submittedName>
</protein>
<keyword evidence="2" id="KW-1185">Reference proteome</keyword>
<sequence>MQVKTTALRSAIALIYSGCSILENNWVVEAKQIVLLQVLMFCGAAY</sequence>
<organism evidence="1 2">
    <name type="scientific">Nostoc spongiaeforme FACHB-130</name>
    <dbReference type="NCBI Taxonomy" id="1357510"/>
    <lineage>
        <taxon>Bacteria</taxon>
        <taxon>Bacillati</taxon>
        <taxon>Cyanobacteriota</taxon>
        <taxon>Cyanophyceae</taxon>
        <taxon>Nostocales</taxon>
        <taxon>Nostocaceae</taxon>
        <taxon>Nostoc</taxon>
    </lineage>
</organism>
<evidence type="ECO:0000313" key="1">
    <source>
        <dbReference type="EMBL" id="MBD2594512.1"/>
    </source>
</evidence>